<name>A0ABP8FYG4_9BACT</name>
<evidence type="ECO:0000313" key="3">
    <source>
        <dbReference type="Proteomes" id="UP001501844"/>
    </source>
</evidence>
<evidence type="ECO:0000256" key="1">
    <source>
        <dbReference type="SAM" id="Phobius"/>
    </source>
</evidence>
<gene>
    <name evidence="2" type="ORF">GCM10023183_33380</name>
</gene>
<dbReference type="EMBL" id="BAABGX010000003">
    <property type="protein sequence ID" value="GAA4313583.1"/>
    <property type="molecule type" value="Genomic_DNA"/>
</dbReference>
<accession>A0ABP8FYG4</accession>
<evidence type="ECO:0000313" key="2">
    <source>
        <dbReference type="EMBL" id="GAA4313583.1"/>
    </source>
</evidence>
<keyword evidence="1" id="KW-1133">Transmembrane helix</keyword>
<evidence type="ECO:0008006" key="4">
    <source>
        <dbReference type="Google" id="ProtNLM"/>
    </source>
</evidence>
<dbReference type="RefSeq" id="WP_345168679.1">
    <property type="nucleotide sequence ID" value="NZ_BAABGX010000003.1"/>
</dbReference>
<keyword evidence="1" id="KW-0472">Membrane</keyword>
<feature type="transmembrane region" description="Helical" evidence="1">
    <location>
        <begin position="52"/>
        <end position="70"/>
    </location>
</feature>
<keyword evidence="1" id="KW-0812">Transmembrane</keyword>
<proteinExistence type="predicted"/>
<organism evidence="2 3">
    <name type="scientific">Nibribacter koreensis</name>
    <dbReference type="NCBI Taxonomy" id="1084519"/>
    <lineage>
        <taxon>Bacteria</taxon>
        <taxon>Pseudomonadati</taxon>
        <taxon>Bacteroidota</taxon>
        <taxon>Cytophagia</taxon>
        <taxon>Cytophagales</taxon>
        <taxon>Hymenobacteraceae</taxon>
        <taxon>Nibribacter</taxon>
    </lineage>
</organism>
<reference evidence="3" key="1">
    <citation type="journal article" date="2019" name="Int. J. Syst. Evol. Microbiol.">
        <title>The Global Catalogue of Microorganisms (GCM) 10K type strain sequencing project: providing services to taxonomists for standard genome sequencing and annotation.</title>
        <authorList>
            <consortium name="The Broad Institute Genomics Platform"/>
            <consortium name="The Broad Institute Genome Sequencing Center for Infectious Disease"/>
            <person name="Wu L."/>
            <person name="Ma J."/>
        </authorList>
    </citation>
    <scope>NUCLEOTIDE SEQUENCE [LARGE SCALE GENOMIC DNA]</scope>
    <source>
        <strain evidence="3">JCM 17917</strain>
    </source>
</reference>
<comment type="caution">
    <text evidence="2">The sequence shown here is derived from an EMBL/GenBank/DDBJ whole genome shotgun (WGS) entry which is preliminary data.</text>
</comment>
<feature type="transmembrane region" description="Helical" evidence="1">
    <location>
        <begin position="22"/>
        <end position="46"/>
    </location>
</feature>
<protein>
    <recommendedName>
        <fullName evidence="4">DUF304 domain-containing protein</fullName>
    </recommendedName>
</protein>
<keyword evidence="3" id="KW-1185">Reference proteome</keyword>
<dbReference type="Proteomes" id="UP001501844">
    <property type="component" value="Unassembled WGS sequence"/>
</dbReference>
<sequence>MAEAYQVHINTVPKRIKKISDYLLGSVIVLFVLFYFIEPFVILKTFDISPNFSWYTVGFLFALAVLSFALRGIKRNKSATLTIQSDAITLESQHDTLRICYRDLNRISFVIQMFAIKPHRVEFIFHDFQLTRIRLKSSDDFYDIMDSLYDHAPSTLEIDINPMESEDHFKKEIS</sequence>